<dbReference type="Proteomes" id="UP000663880">
    <property type="component" value="Unassembled WGS sequence"/>
</dbReference>
<keyword evidence="2" id="KW-1185">Reference proteome</keyword>
<dbReference type="EMBL" id="CAJOBZ010000065">
    <property type="protein sequence ID" value="CAF4938965.1"/>
    <property type="molecule type" value="Genomic_DNA"/>
</dbReference>
<dbReference type="AlphaFoldDB" id="A0A821X8W4"/>
<organism evidence="1 2">
    <name type="scientific">Pieris macdunnoughi</name>
    <dbReference type="NCBI Taxonomy" id="345717"/>
    <lineage>
        <taxon>Eukaryota</taxon>
        <taxon>Metazoa</taxon>
        <taxon>Ecdysozoa</taxon>
        <taxon>Arthropoda</taxon>
        <taxon>Hexapoda</taxon>
        <taxon>Insecta</taxon>
        <taxon>Pterygota</taxon>
        <taxon>Neoptera</taxon>
        <taxon>Endopterygota</taxon>
        <taxon>Lepidoptera</taxon>
        <taxon>Glossata</taxon>
        <taxon>Ditrysia</taxon>
        <taxon>Papilionoidea</taxon>
        <taxon>Pieridae</taxon>
        <taxon>Pierinae</taxon>
        <taxon>Pieris</taxon>
    </lineage>
</organism>
<sequence length="83" mass="9727">MQRKLKLEIKRRHADSAQGLKQCCFRREDPLKEHLNLGWDLPQAWSRWARPLDRGPWIAGCECHCSIGSEARRSEMARPPYPT</sequence>
<accession>A0A821X8W4</accession>
<name>A0A821X8W4_9NEOP</name>
<reference evidence="1" key="1">
    <citation type="submission" date="2021-02" db="EMBL/GenBank/DDBJ databases">
        <authorList>
            <person name="Steward A R."/>
        </authorList>
    </citation>
    <scope>NUCLEOTIDE SEQUENCE</scope>
</reference>
<proteinExistence type="predicted"/>
<evidence type="ECO:0000313" key="2">
    <source>
        <dbReference type="Proteomes" id="UP000663880"/>
    </source>
</evidence>
<gene>
    <name evidence="1" type="ORF">PMACD_LOCUS14553</name>
</gene>
<protein>
    <submittedName>
        <fullName evidence="1">Uncharacterized protein</fullName>
    </submittedName>
</protein>
<comment type="caution">
    <text evidence="1">The sequence shown here is derived from an EMBL/GenBank/DDBJ whole genome shotgun (WGS) entry which is preliminary data.</text>
</comment>
<evidence type="ECO:0000313" key="1">
    <source>
        <dbReference type="EMBL" id="CAF4938965.1"/>
    </source>
</evidence>